<evidence type="ECO:0000256" key="3">
    <source>
        <dbReference type="ARBA" id="ARBA00012438"/>
    </source>
</evidence>
<dbReference type="InterPro" id="IPR005467">
    <property type="entry name" value="His_kinase_dom"/>
</dbReference>
<dbReference type="PRINTS" id="PR00344">
    <property type="entry name" value="BCTRLSENSOR"/>
</dbReference>
<dbReference type="InterPro" id="IPR003594">
    <property type="entry name" value="HATPase_dom"/>
</dbReference>
<evidence type="ECO:0000256" key="2">
    <source>
        <dbReference type="ARBA" id="ARBA00004370"/>
    </source>
</evidence>
<dbReference type="CDD" id="cd00082">
    <property type="entry name" value="HisKA"/>
    <property type="match status" value="1"/>
</dbReference>
<dbReference type="InterPro" id="IPR050428">
    <property type="entry name" value="TCS_sensor_his_kinase"/>
</dbReference>
<dbReference type="EC" id="2.7.13.3" evidence="3"/>
<dbReference type="Pfam" id="PF00512">
    <property type="entry name" value="HisKA"/>
    <property type="match status" value="1"/>
</dbReference>
<dbReference type="PROSITE" id="PS50109">
    <property type="entry name" value="HIS_KIN"/>
    <property type="match status" value="1"/>
</dbReference>
<keyword evidence="5" id="KW-0808">Transferase</keyword>
<dbReference type="InterPro" id="IPR003660">
    <property type="entry name" value="HAMP_dom"/>
</dbReference>
<evidence type="ECO:0000256" key="5">
    <source>
        <dbReference type="ARBA" id="ARBA00022679"/>
    </source>
</evidence>
<dbReference type="GO" id="GO:0016301">
    <property type="term" value="F:kinase activity"/>
    <property type="evidence" value="ECO:0007669"/>
    <property type="project" value="UniProtKB-KW"/>
</dbReference>
<keyword evidence="4" id="KW-0597">Phosphoprotein</keyword>
<dbReference type="EMBL" id="JAJHNU010000001">
    <property type="protein sequence ID" value="MDN4120920.1"/>
    <property type="molecule type" value="Genomic_DNA"/>
</dbReference>
<dbReference type="InterPro" id="IPR036097">
    <property type="entry name" value="HisK_dim/P_sf"/>
</dbReference>
<dbReference type="SUPFAM" id="SSF158472">
    <property type="entry name" value="HAMP domain-like"/>
    <property type="match status" value="1"/>
</dbReference>
<keyword evidence="7 14" id="KW-0418">Kinase</keyword>
<proteinExistence type="predicted"/>
<dbReference type="SUPFAM" id="SSF47384">
    <property type="entry name" value="Homodimeric domain of signal transducing histidine kinase"/>
    <property type="match status" value="1"/>
</dbReference>
<evidence type="ECO:0000259" key="12">
    <source>
        <dbReference type="PROSITE" id="PS50109"/>
    </source>
</evidence>
<dbReference type="Proteomes" id="UP001168613">
    <property type="component" value="Unassembled WGS sequence"/>
</dbReference>
<organism evidence="14 15">
    <name type="scientific">Alcaligenes endophyticus</name>
    <dbReference type="NCBI Taxonomy" id="1929088"/>
    <lineage>
        <taxon>Bacteria</taxon>
        <taxon>Pseudomonadati</taxon>
        <taxon>Pseudomonadota</taxon>
        <taxon>Betaproteobacteria</taxon>
        <taxon>Burkholderiales</taxon>
        <taxon>Alcaligenaceae</taxon>
        <taxon>Alcaligenes</taxon>
    </lineage>
</organism>
<accession>A0ABT8EIG8</accession>
<comment type="caution">
    <text evidence="14">The sequence shown here is derived from an EMBL/GenBank/DDBJ whole genome shotgun (WGS) entry which is preliminary data.</text>
</comment>
<evidence type="ECO:0000259" key="13">
    <source>
        <dbReference type="PROSITE" id="PS50885"/>
    </source>
</evidence>
<dbReference type="Gene3D" id="3.30.565.10">
    <property type="entry name" value="Histidine kinase-like ATPase, C-terminal domain"/>
    <property type="match status" value="1"/>
</dbReference>
<dbReference type="SMART" id="SM00387">
    <property type="entry name" value="HATPase_c"/>
    <property type="match status" value="1"/>
</dbReference>
<evidence type="ECO:0000256" key="1">
    <source>
        <dbReference type="ARBA" id="ARBA00000085"/>
    </source>
</evidence>
<keyword evidence="6 11" id="KW-0812">Transmembrane</keyword>
<dbReference type="PROSITE" id="PS50885">
    <property type="entry name" value="HAMP"/>
    <property type="match status" value="1"/>
</dbReference>
<sequence>MKELWRSISFRLTLNYGLLAVCTTLVLLSFVFLQVIHVLHTQASRHVGATAQRLVLEFERRGREGLIESIEIALSDHIDADREIYLLVDSSGTKLVGNLEHVSPVWPLWGELSEVQVVREGVTTVGRLRMHTLPDGATLVVGYDMQEMNELKLLIGQVGLAAIVVAVLLIAFGTYVFRTELQLRLSNIRDTAVQIRSGHLKQRIPVDNSNDEFSQLARDINSMMDRIQDLMLGVRHISDTIAHNLRTPLTRVLGYLRDAQRVGLSQEEVLATQQKAIREIESLNQLFAKLLQISEVEVGVRRQSFDEVDMSRICSDVIELYDAVVEEKNLTLDIDLGKSSWVSGDADLLASAVANLLDNAIKHARHHVTVSVQQTKAMTVRVSIADDGAGVPEAMYGQLGQHFMRLDEKMPGHGLGLTSVLAIVKLHGGTVSWEDNSPGLRVLLDLPLL</sequence>
<feature type="transmembrane region" description="Helical" evidence="11">
    <location>
        <begin position="12"/>
        <end position="36"/>
    </location>
</feature>
<evidence type="ECO:0000313" key="14">
    <source>
        <dbReference type="EMBL" id="MDN4120920.1"/>
    </source>
</evidence>
<evidence type="ECO:0000256" key="4">
    <source>
        <dbReference type="ARBA" id="ARBA00022553"/>
    </source>
</evidence>
<dbReference type="RefSeq" id="WP_266125085.1">
    <property type="nucleotide sequence ID" value="NZ_JAJHNU010000001.1"/>
</dbReference>
<evidence type="ECO:0000313" key="15">
    <source>
        <dbReference type="Proteomes" id="UP001168613"/>
    </source>
</evidence>
<feature type="domain" description="Histidine kinase" evidence="12">
    <location>
        <begin position="240"/>
        <end position="449"/>
    </location>
</feature>
<evidence type="ECO:0000256" key="7">
    <source>
        <dbReference type="ARBA" id="ARBA00022777"/>
    </source>
</evidence>
<comment type="catalytic activity">
    <reaction evidence="1">
        <text>ATP + protein L-histidine = ADP + protein N-phospho-L-histidine.</text>
        <dbReference type="EC" id="2.7.13.3"/>
    </reaction>
</comment>
<evidence type="ECO:0000256" key="11">
    <source>
        <dbReference type="SAM" id="Phobius"/>
    </source>
</evidence>
<dbReference type="SMART" id="SM00388">
    <property type="entry name" value="HisKA"/>
    <property type="match status" value="1"/>
</dbReference>
<evidence type="ECO:0000256" key="10">
    <source>
        <dbReference type="ARBA" id="ARBA00023136"/>
    </source>
</evidence>
<dbReference type="PANTHER" id="PTHR45436:SF8">
    <property type="entry name" value="HISTIDINE KINASE"/>
    <property type="match status" value="1"/>
</dbReference>
<keyword evidence="15" id="KW-1185">Reference proteome</keyword>
<comment type="subcellular location">
    <subcellularLocation>
        <location evidence="2">Membrane</location>
    </subcellularLocation>
</comment>
<dbReference type="SUPFAM" id="SSF55874">
    <property type="entry name" value="ATPase domain of HSP90 chaperone/DNA topoisomerase II/histidine kinase"/>
    <property type="match status" value="1"/>
</dbReference>
<dbReference type="Pfam" id="PF02518">
    <property type="entry name" value="HATPase_c"/>
    <property type="match status" value="1"/>
</dbReference>
<protein>
    <recommendedName>
        <fullName evidence="3">histidine kinase</fullName>
        <ecNumber evidence="3">2.7.13.3</ecNumber>
    </recommendedName>
</protein>
<dbReference type="Pfam" id="PF00672">
    <property type="entry name" value="HAMP"/>
    <property type="match status" value="1"/>
</dbReference>
<keyword evidence="10 11" id="KW-0472">Membrane</keyword>
<dbReference type="PANTHER" id="PTHR45436">
    <property type="entry name" value="SENSOR HISTIDINE KINASE YKOH"/>
    <property type="match status" value="1"/>
</dbReference>
<dbReference type="InterPro" id="IPR036890">
    <property type="entry name" value="HATPase_C_sf"/>
</dbReference>
<feature type="transmembrane region" description="Helical" evidence="11">
    <location>
        <begin position="154"/>
        <end position="177"/>
    </location>
</feature>
<dbReference type="Gene3D" id="6.10.340.10">
    <property type="match status" value="1"/>
</dbReference>
<name>A0ABT8EIG8_9BURK</name>
<evidence type="ECO:0000256" key="6">
    <source>
        <dbReference type="ARBA" id="ARBA00022692"/>
    </source>
</evidence>
<feature type="domain" description="HAMP" evidence="13">
    <location>
        <begin position="179"/>
        <end position="232"/>
    </location>
</feature>
<dbReference type="Gene3D" id="1.10.287.130">
    <property type="match status" value="1"/>
</dbReference>
<dbReference type="SMART" id="SM00304">
    <property type="entry name" value="HAMP"/>
    <property type="match status" value="1"/>
</dbReference>
<dbReference type="InterPro" id="IPR004358">
    <property type="entry name" value="Sig_transdc_His_kin-like_C"/>
</dbReference>
<evidence type="ECO:0000256" key="9">
    <source>
        <dbReference type="ARBA" id="ARBA00023012"/>
    </source>
</evidence>
<gene>
    <name evidence="14" type="ORF">LMS43_06440</name>
</gene>
<keyword evidence="8 11" id="KW-1133">Transmembrane helix</keyword>
<evidence type="ECO:0000256" key="8">
    <source>
        <dbReference type="ARBA" id="ARBA00022989"/>
    </source>
</evidence>
<dbReference type="CDD" id="cd06225">
    <property type="entry name" value="HAMP"/>
    <property type="match status" value="1"/>
</dbReference>
<dbReference type="InterPro" id="IPR003661">
    <property type="entry name" value="HisK_dim/P_dom"/>
</dbReference>
<reference evidence="14" key="1">
    <citation type="submission" date="2021-11" db="EMBL/GenBank/DDBJ databases">
        <title>Draft genome sequence of Alcaligenes endophyticus type strain CCUG 75668T.</title>
        <authorList>
            <person name="Salva-Serra F."/>
            <person name="Duran R.E."/>
            <person name="Seeger M."/>
            <person name="Moore E.R.B."/>
            <person name="Jaen-Luchoro D."/>
        </authorList>
    </citation>
    <scope>NUCLEOTIDE SEQUENCE</scope>
    <source>
        <strain evidence="14">CCUG 75668</strain>
    </source>
</reference>
<keyword evidence="9" id="KW-0902">Two-component regulatory system</keyword>